<dbReference type="GO" id="GO:0006629">
    <property type="term" value="P:lipid metabolic process"/>
    <property type="evidence" value="ECO:0007669"/>
    <property type="project" value="InterPro"/>
</dbReference>
<reference evidence="2" key="1">
    <citation type="journal article" date="2013" name="Genome Biol.">
        <title>Reference genomes and transcriptomes of Nicotiana sylvestris and Nicotiana tomentosiformis.</title>
        <authorList>
            <person name="Sierro N."/>
            <person name="Battey J.N."/>
            <person name="Ouadi S."/>
            <person name="Bovet L."/>
            <person name="Goepfert S."/>
            <person name="Bakaher N."/>
            <person name="Peitsch M.C."/>
            <person name="Ivanov N.V."/>
        </authorList>
    </citation>
    <scope>NUCLEOTIDE SEQUENCE [LARGE SCALE GENOMIC DNA]</scope>
</reference>
<dbReference type="PROSITE" id="PS51257">
    <property type="entry name" value="PROKAR_LIPOPROTEIN"/>
    <property type="match status" value="1"/>
</dbReference>
<protein>
    <submittedName>
        <fullName evidence="3">PI-PLC X domain-containing protein At5g67130-like</fullName>
    </submittedName>
</protein>
<dbReference type="RefSeq" id="XP_009774093.1">
    <property type="nucleotide sequence ID" value="XM_009775791.1"/>
</dbReference>
<reference evidence="3" key="2">
    <citation type="submission" date="2025-08" db="UniProtKB">
        <authorList>
            <consortium name="RefSeq"/>
        </authorList>
    </citation>
    <scope>IDENTIFICATION</scope>
    <source>
        <tissue evidence="3">Leaf</tissue>
    </source>
</reference>
<dbReference type="InterPro" id="IPR051057">
    <property type="entry name" value="PI-PLC_domain"/>
</dbReference>
<dbReference type="Proteomes" id="UP000189701">
    <property type="component" value="Unplaced"/>
</dbReference>
<dbReference type="AlphaFoldDB" id="A0A1U7W655"/>
<evidence type="ECO:0000256" key="1">
    <source>
        <dbReference type="SAM" id="SignalP"/>
    </source>
</evidence>
<feature type="signal peptide" evidence="1">
    <location>
        <begin position="1"/>
        <end position="29"/>
    </location>
</feature>
<gene>
    <name evidence="3" type="primary">LOC104224199</name>
</gene>
<organism evidence="2 3">
    <name type="scientific">Nicotiana sylvestris</name>
    <name type="common">Wood tobacco</name>
    <name type="synonym">South American tobacco</name>
    <dbReference type="NCBI Taxonomy" id="4096"/>
    <lineage>
        <taxon>Eukaryota</taxon>
        <taxon>Viridiplantae</taxon>
        <taxon>Streptophyta</taxon>
        <taxon>Embryophyta</taxon>
        <taxon>Tracheophyta</taxon>
        <taxon>Spermatophyta</taxon>
        <taxon>Magnoliopsida</taxon>
        <taxon>eudicotyledons</taxon>
        <taxon>Gunneridae</taxon>
        <taxon>Pentapetalae</taxon>
        <taxon>asterids</taxon>
        <taxon>lamiids</taxon>
        <taxon>Solanales</taxon>
        <taxon>Solanaceae</taxon>
        <taxon>Nicotianoideae</taxon>
        <taxon>Nicotianeae</taxon>
        <taxon>Nicotiana</taxon>
    </lineage>
</organism>
<feature type="chain" id="PRO_5010545538" evidence="1">
    <location>
        <begin position="30"/>
        <end position="151"/>
    </location>
</feature>
<accession>A0A1U7W655</accession>
<keyword evidence="2" id="KW-1185">Reference proteome</keyword>
<dbReference type="PANTHER" id="PTHR13593">
    <property type="match status" value="1"/>
</dbReference>
<name>A0A1U7W655_NICSY</name>
<dbReference type="PANTHER" id="PTHR13593:SF134">
    <property type="entry name" value="F14J22.5 PROTEIN"/>
    <property type="match status" value="1"/>
</dbReference>
<dbReference type="STRING" id="4096.A0A1U7W655"/>
<sequence length="151" mass="17093">MKIINVTMNFNFPATLFLAITLLFACSEALKQGQSCIANGNCDSGLHCETCIANANVRPRCTRIQPVNPLSKVKGLPFNRYSWLTTHNSFAKLKAKSGTGSVILAPMNQQDSITEQLNVSLLTKPYRFLQRFKKNNRKTNKKRREKRMDVK</sequence>
<dbReference type="GO" id="GO:0008081">
    <property type="term" value="F:phosphoric diester hydrolase activity"/>
    <property type="evidence" value="ECO:0007669"/>
    <property type="project" value="InterPro"/>
</dbReference>
<dbReference type="Pfam" id="PF26178">
    <property type="entry name" value="PI-PLC_cat"/>
    <property type="match status" value="1"/>
</dbReference>
<evidence type="ECO:0000313" key="2">
    <source>
        <dbReference type="Proteomes" id="UP000189701"/>
    </source>
</evidence>
<keyword evidence="1" id="KW-0732">Signal</keyword>
<dbReference type="eggNOG" id="ENOG502QQ8F">
    <property type="taxonomic scope" value="Eukaryota"/>
</dbReference>
<proteinExistence type="predicted"/>
<evidence type="ECO:0000313" key="3">
    <source>
        <dbReference type="RefSeq" id="XP_009774093.1"/>
    </source>
</evidence>
<dbReference type="InterPro" id="IPR017946">
    <property type="entry name" value="PLC-like_Pdiesterase_TIM-brl"/>
</dbReference>
<dbReference type="SUPFAM" id="SSF51695">
    <property type="entry name" value="PLC-like phosphodiesterases"/>
    <property type="match status" value="1"/>
</dbReference>